<evidence type="ECO:0000313" key="3">
    <source>
        <dbReference type="Proteomes" id="UP000314294"/>
    </source>
</evidence>
<gene>
    <name evidence="2" type="ORF">EYF80_022626</name>
</gene>
<proteinExistence type="predicted"/>
<feature type="region of interest" description="Disordered" evidence="1">
    <location>
        <begin position="1"/>
        <end position="106"/>
    </location>
</feature>
<keyword evidence="3" id="KW-1185">Reference proteome</keyword>
<evidence type="ECO:0000313" key="2">
    <source>
        <dbReference type="EMBL" id="TNN67096.1"/>
    </source>
</evidence>
<reference evidence="2 3" key="1">
    <citation type="submission" date="2019-03" db="EMBL/GenBank/DDBJ databases">
        <title>First draft genome of Liparis tanakae, snailfish: a comprehensive survey of snailfish specific genes.</title>
        <authorList>
            <person name="Kim W."/>
            <person name="Song I."/>
            <person name="Jeong J.-H."/>
            <person name="Kim D."/>
            <person name="Kim S."/>
            <person name="Ryu S."/>
            <person name="Song J.Y."/>
            <person name="Lee S.K."/>
        </authorList>
    </citation>
    <scope>NUCLEOTIDE SEQUENCE [LARGE SCALE GENOMIC DNA]</scope>
    <source>
        <tissue evidence="2">Muscle</tissue>
    </source>
</reference>
<protein>
    <submittedName>
        <fullName evidence="2">Uncharacterized protein</fullName>
    </submittedName>
</protein>
<dbReference type="Proteomes" id="UP000314294">
    <property type="component" value="Unassembled WGS sequence"/>
</dbReference>
<comment type="caution">
    <text evidence="2">The sequence shown here is derived from an EMBL/GenBank/DDBJ whole genome shotgun (WGS) entry which is preliminary data.</text>
</comment>
<dbReference type="EMBL" id="SRLO01000209">
    <property type="protein sequence ID" value="TNN67096.1"/>
    <property type="molecule type" value="Genomic_DNA"/>
</dbReference>
<organism evidence="2 3">
    <name type="scientific">Liparis tanakae</name>
    <name type="common">Tanaka's snailfish</name>
    <dbReference type="NCBI Taxonomy" id="230148"/>
    <lineage>
        <taxon>Eukaryota</taxon>
        <taxon>Metazoa</taxon>
        <taxon>Chordata</taxon>
        <taxon>Craniata</taxon>
        <taxon>Vertebrata</taxon>
        <taxon>Euteleostomi</taxon>
        <taxon>Actinopterygii</taxon>
        <taxon>Neopterygii</taxon>
        <taxon>Teleostei</taxon>
        <taxon>Neoteleostei</taxon>
        <taxon>Acanthomorphata</taxon>
        <taxon>Eupercaria</taxon>
        <taxon>Perciformes</taxon>
        <taxon>Cottioidei</taxon>
        <taxon>Cottales</taxon>
        <taxon>Liparidae</taxon>
        <taxon>Liparis</taxon>
    </lineage>
</organism>
<accession>A0A4Z2HMM4</accession>
<evidence type="ECO:0000256" key="1">
    <source>
        <dbReference type="SAM" id="MobiDB-lite"/>
    </source>
</evidence>
<name>A0A4Z2HMM4_9TELE</name>
<sequence>MKRHLDLSHRLANAPPERRRVGRALKATRPVSHGDAEAGEESNPTRRRRTDEESRRHFTSLVPFLSPTSDFQPDSIFEKRPVDAGPVSMDDSWGGADNPAGLLFRL</sequence>
<dbReference type="AlphaFoldDB" id="A0A4Z2HMM4"/>